<reference evidence="1 2" key="1">
    <citation type="submission" date="2020-06" db="EMBL/GenBank/DDBJ databases">
        <title>Whole-genome sequence of Allochromatium humboldtianum DSM 21881, type strain.</title>
        <authorList>
            <person name="Kyndt J.A."/>
            <person name="Meyer T.E."/>
        </authorList>
    </citation>
    <scope>NUCLEOTIDE SEQUENCE [LARGE SCALE GENOMIC DNA]</scope>
    <source>
        <strain evidence="1 2">DSM 21881</strain>
    </source>
</reference>
<dbReference type="EMBL" id="JABZEO010000008">
    <property type="protein sequence ID" value="NVZ10180.1"/>
    <property type="molecule type" value="Genomic_DNA"/>
</dbReference>
<comment type="caution">
    <text evidence="1">The sequence shown here is derived from an EMBL/GenBank/DDBJ whole genome shotgun (WGS) entry which is preliminary data.</text>
</comment>
<proteinExistence type="predicted"/>
<keyword evidence="2" id="KW-1185">Reference proteome</keyword>
<evidence type="ECO:0000313" key="2">
    <source>
        <dbReference type="Proteomes" id="UP000592294"/>
    </source>
</evidence>
<organism evidence="1 2">
    <name type="scientific">Allochromatium humboldtianum</name>
    <dbReference type="NCBI Taxonomy" id="504901"/>
    <lineage>
        <taxon>Bacteria</taxon>
        <taxon>Pseudomonadati</taxon>
        <taxon>Pseudomonadota</taxon>
        <taxon>Gammaproteobacteria</taxon>
        <taxon>Chromatiales</taxon>
        <taxon>Chromatiaceae</taxon>
        <taxon>Allochromatium</taxon>
    </lineage>
</organism>
<dbReference type="RefSeq" id="WP_176976922.1">
    <property type="nucleotide sequence ID" value="NZ_JABZEO010000008.1"/>
</dbReference>
<dbReference type="Proteomes" id="UP000592294">
    <property type="component" value="Unassembled WGS sequence"/>
</dbReference>
<protein>
    <submittedName>
        <fullName evidence="1">Uncharacterized protein</fullName>
    </submittedName>
</protein>
<gene>
    <name evidence="1" type="ORF">HW932_13005</name>
</gene>
<accession>A0A850RGX9</accession>
<name>A0A850RGX9_9GAMM</name>
<evidence type="ECO:0000313" key="1">
    <source>
        <dbReference type="EMBL" id="NVZ10180.1"/>
    </source>
</evidence>
<dbReference type="AlphaFoldDB" id="A0A850RGX9"/>
<sequence length="86" mass="9599">MQSIEFETRLQDGVIHLPALYRNWRDNRPVKVILLAADHESQTTPLDATQRLCAILEIGRLCAAAPELDPRSTDEIIGYDANGLPT</sequence>